<evidence type="ECO:0000313" key="2">
    <source>
        <dbReference type="EMBL" id="MEX4008207.1"/>
    </source>
</evidence>
<name>A0ABV3WU51_9HYPH</name>
<keyword evidence="1" id="KW-1133">Transmembrane helix</keyword>
<reference evidence="2 3" key="1">
    <citation type="submission" date="2024-01" db="EMBL/GenBank/DDBJ databases">
        <title>New evidence supports the origin of RcGTA from prophage.</title>
        <authorList>
            <person name="Xu Y."/>
            <person name="Liu B."/>
            <person name="Chen F."/>
        </authorList>
    </citation>
    <scope>NUCLEOTIDE SEQUENCE [LARGE SCALE GENOMIC DNA]</scope>
    <source>
        <strain evidence="2 3">CBW1107-2</strain>
    </source>
</reference>
<feature type="transmembrane region" description="Helical" evidence="1">
    <location>
        <begin position="20"/>
        <end position="45"/>
    </location>
</feature>
<dbReference type="Proteomes" id="UP001559025">
    <property type="component" value="Unassembled WGS sequence"/>
</dbReference>
<protein>
    <submittedName>
        <fullName evidence="2">Uncharacterized protein</fullName>
    </submittedName>
</protein>
<proteinExistence type="predicted"/>
<evidence type="ECO:0000256" key="1">
    <source>
        <dbReference type="SAM" id="Phobius"/>
    </source>
</evidence>
<evidence type="ECO:0000313" key="3">
    <source>
        <dbReference type="Proteomes" id="UP001559025"/>
    </source>
</evidence>
<comment type="caution">
    <text evidence="2">The sequence shown here is derived from an EMBL/GenBank/DDBJ whole genome shotgun (WGS) entry which is preliminary data.</text>
</comment>
<dbReference type="EMBL" id="JAZHFV010000003">
    <property type="protein sequence ID" value="MEX4008207.1"/>
    <property type="molecule type" value="Genomic_DNA"/>
</dbReference>
<sequence length="49" mass="5380">MLQPRPDPNVTQETALAHMGWLLVGYICAFIVILAADGCGVEFSYARQL</sequence>
<organism evidence="2 3">
    <name type="scientific">Neoaquamicrobium sediminum</name>
    <dbReference type="NCBI Taxonomy" id="1849104"/>
    <lineage>
        <taxon>Bacteria</taxon>
        <taxon>Pseudomonadati</taxon>
        <taxon>Pseudomonadota</taxon>
        <taxon>Alphaproteobacteria</taxon>
        <taxon>Hyphomicrobiales</taxon>
        <taxon>Phyllobacteriaceae</taxon>
        <taxon>Neoaquamicrobium</taxon>
    </lineage>
</organism>
<keyword evidence="1" id="KW-0812">Transmembrane</keyword>
<gene>
    <name evidence="2" type="ORF">V1479_12890</name>
</gene>
<accession>A0ABV3WU51</accession>
<keyword evidence="1" id="KW-0472">Membrane</keyword>
<keyword evidence="3" id="KW-1185">Reference proteome</keyword>
<dbReference type="RefSeq" id="WP_368803237.1">
    <property type="nucleotide sequence ID" value="NZ_CBDDTD010000001.1"/>
</dbReference>